<dbReference type="SUPFAM" id="SSF52777">
    <property type="entry name" value="CoA-dependent acyltransferases"/>
    <property type="match status" value="2"/>
</dbReference>
<dbReference type="InterPro" id="IPR036736">
    <property type="entry name" value="ACP-like_sf"/>
</dbReference>
<dbReference type="GO" id="GO:0031177">
    <property type="term" value="F:phosphopantetheine binding"/>
    <property type="evidence" value="ECO:0007669"/>
    <property type="project" value="TreeGrafter"/>
</dbReference>
<dbReference type="GO" id="GO:0005737">
    <property type="term" value="C:cytoplasm"/>
    <property type="evidence" value="ECO:0007669"/>
    <property type="project" value="TreeGrafter"/>
</dbReference>
<evidence type="ECO:0000256" key="5">
    <source>
        <dbReference type="ARBA" id="ARBA00016743"/>
    </source>
</evidence>
<evidence type="ECO:0000313" key="13">
    <source>
        <dbReference type="EMBL" id="NKY55119.1"/>
    </source>
</evidence>
<reference evidence="13 14" key="1">
    <citation type="submission" date="2020-04" db="EMBL/GenBank/DDBJ databases">
        <title>MicrobeNet Type strains.</title>
        <authorList>
            <person name="Nicholson A.C."/>
        </authorList>
    </citation>
    <scope>NUCLEOTIDE SEQUENCE [LARGE SCALE GENOMIC DNA]</scope>
    <source>
        <strain evidence="13 14">JCM 3332</strain>
    </source>
</reference>
<comment type="caution">
    <text evidence="13">The sequence shown here is derived from an EMBL/GenBank/DDBJ whole genome shotgun (WGS) entry which is preliminary data.</text>
</comment>
<dbReference type="CDD" id="cd19535">
    <property type="entry name" value="Cyc_NRPS"/>
    <property type="match status" value="1"/>
</dbReference>
<dbReference type="Gene3D" id="3.40.630.30">
    <property type="match status" value="1"/>
</dbReference>
<dbReference type="GO" id="GO:0016874">
    <property type="term" value="F:ligase activity"/>
    <property type="evidence" value="ECO:0007669"/>
    <property type="project" value="UniProtKB-KW"/>
</dbReference>
<dbReference type="Pfam" id="PF00668">
    <property type="entry name" value="Condensation"/>
    <property type="match status" value="1"/>
</dbReference>
<dbReference type="Gene3D" id="3.30.559.30">
    <property type="entry name" value="Nonribosomal peptide synthetase, condensation domain"/>
    <property type="match status" value="1"/>
</dbReference>
<gene>
    <name evidence="13" type="ORF">HGA15_02870</name>
</gene>
<dbReference type="Gene3D" id="3.40.50.12780">
    <property type="entry name" value="N-terminal domain of ligase-like"/>
    <property type="match status" value="1"/>
</dbReference>
<evidence type="ECO:0000256" key="8">
    <source>
        <dbReference type="ARBA" id="ARBA00022553"/>
    </source>
</evidence>
<dbReference type="InterPro" id="IPR045851">
    <property type="entry name" value="AMP-bd_C_sf"/>
</dbReference>
<dbReference type="SUPFAM" id="SSF55729">
    <property type="entry name" value="Acyl-CoA N-acyltransferases (Nat)"/>
    <property type="match status" value="1"/>
</dbReference>
<dbReference type="PROSITE" id="PS50075">
    <property type="entry name" value="CARRIER"/>
    <property type="match status" value="2"/>
</dbReference>
<dbReference type="InterPro" id="IPR010071">
    <property type="entry name" value="AA_adenyl_dom"/>
</dbReference>
<dbReference type="InterPro" id="IPR023213">
    <property type="entry name" value="CAT-like_dom_sf"/>
</dbReference>
<dbReference type="Gene3D" id="3.30.559.10">
    <property type="entry name" value="Chloramphenicol acetyltransferase-like domain"/>
    <property type="match status" value="1"/>
</dbReference>
<evidence type="ECO:0000256" key="3">
    <source>
        <dbReference type="ARBA" id="ARBA00005102"/>
    </source>
</evidence>
<dbReference type="SUPFAM" id="SSF56801">
    <property type="entry name" value="Acetyl-CoA synthetase-like"/>
    <property type="match status" value="1"/>
</dbReference>
<evidence type="ECO:0000256" key="7">
    <source>
        <dbReference type="ARBA" id="ARBA00022450"/>
    </source>
</evidence>
<comment type="function">
    <text evidence="2">Acyltransferase required for the direct transfer of medium- to long-chain fatty acyl moieties from a carrier protein (MbtL) on to the epsilon-amino group of lysine residue in the mycobactin core.</text>
</comment>
<evidence type="ECO:0000256" key="2">
    <source>
        <dbReference type="ARBA" id="ARBA00003818"/>
    </source>
</evidence>
<dbReference type="InterPro" id="IPR000873">
    <property type="entry name" value="AMP-dep_synth/lig_dom"/>
</dbReference>
<keyword evidence="8" id="KW-0597">Phosphoprotein</keyword>
<proteinExistence type="inferred from homology"/>
<dbReference type="PROSITE" id="PS00455">
    <property type="entry name" value="AMP_BINDING"/>
    <property type="match status" value="1"/>
</dbReference>
<dbReference type="PANTHER" id="PTHR45527:SF10">
    <property type="entry name" value="PYOCHELIN SYNTHASE PCHF"/>
    <property type="match status" value="1"/>
</dbReference>
<dbReference type="SMART" id="SM01006">
    <property type="entry name" value="AlcB"/>
    <property type="match status" value="1"/>
</dbReference>
<evidence type="ECO:0000256" key="1">
    <source>
        <dbReference type="ARBA" id="ARBA00001957"/>
    </source>
</evidence>
<feature type="domain" description="Carrier" evidence="12">
    <location>
        <begin position="5"/>
        <end position="81"/>
    </location>
</feature>
<dbReference type="FunFam" id="3.30.559.10:FF:000023">
    <property type="entry name" value="Non-ribosomal peptide synthetase"/>
    <property type="match status" value="1"/>
</dbReference>
<dbReference type="SUPFAM" id="SSF47336">
    <property type="entry name" value="ACP-like"/>
    <property type="match status" value="2"/>
</dbReference>
<dbReference type="GO" id="GO:0019290">
    <property type="term" value="P:siderophore biosynthetic process"/>
    <property type="evidence" value="ECO:0007669"/>
    <property type="project" value="InterPro"/>
</dbReference>
<feature type="domain" description="Carrier" evidence="12">
    <location>
        <begin position="1036"/>
        <end position="1112"/>
    </location>
</feature>
<evidence type="ECO:0000259" key="12">
    <source>
        <dbReference type="PROSITE" id="PS50075"/>
    </source>
</evidence>
<dbReference type="Gene3D" id="3.30.300.30">
    <property type="match status" value="1"/>
</dbReference>
<dbReference type="InterPro" id="IPR019432">
    <property type="entry name" value="Acyltransferase_MbtK/IucB-like"/>
</dbReference>
<dbReference type="RefSeq" id="WP_062970350.1">
    <property type="nucleotide sequence ID" value="NZ_JAAXOT010000001.1"/>
</dbReference>
<dbReference type="InterPro" id="IPR001242">
    <property type="entry name" value="Condensation_dom"/>
</dbReference>
<dbReference type="Pfam" id="PF00550">
    <property type="entry name" value="PP-binding"/>
    <property type="match status" value="2"/>
</dbReference>
<dbReference type="EMBL" id="JAAXOT010000001">
    <property type="protein sequence ID" value="NKY55119.1"/>
    <property type="molecule type" value="Genomic_DNA"/>
</dbReference>
<dbReference type="NCBIfam" id="TIGR01733">
    <property type="entry name" value="AA-adenyl-dom"/>
    <property type="match status" value="1"/>
</dbReference>
<comment type="pathway">
    <text evidence="3">Siderophore biosynthesis; mycobactin biosynthesis.</text>
</comment>
<dbReference type="InterPro" id="IPR009081">
    <property type="entry name" value="PP-bd_ACP"/>
</dbReference>
<dbReference type="Gene3D" id="1.10.1200.10">
    <property type="entry name" value="ACP-like"/>
    <property type="match status" value="2"/>
</dbReference>
<dbReference type="FunFam" id="3.30.559.30:FF:000006">
    <property type="entry name" value="Yersiniabactin polyketide/non-ribosomal peptide synthetase"/>
    <property type="match status" value="1"/>
</dbReference>
<evidence type="ECO:0000313" key="14">
    <source>
        <dbReference type="Proteomes" id="UP000570678"/>
    </source>
</evidence>
<keyword evidence="14" id="KW-1185">Reference proteome</keyword>
<keyword evidence="9" id="KW-0436">Ligase</keyword>
<dbReference type="GO" id="GO:0016746">
    <property type="term" value="F:acyltransferase activity"/>
    <property type="evidence" value="ECO:0007669"/>
    <property type="project" value="InterPro"/>
</dbReference>
<comment type="similarity">
    <text evidence="4">Belongs to the ATP-dependent AMP-binding enzyme family. MbtB subfamily.</text>
</comment>
<dbReference type="InterPro" id="IPR020845">
    <property type="entry name" value="AMP-binding_CS"/>
</dbReference>
<dbReference type="GO" id="GO:0008610">
    <property type="term" value="P:lipid biosynthetic process"/>
    <property type="evidence" value="ECO:0007669"/>
    <property type="project" value="UniProtKB-ARBA"/>
</dbReference>
<name>A0A846YE82_9NOCA</name>
<evidence type="ECO:0000256" key="9">
    <source>
        <dbReference type="ARBA" id="ARBA00022598"/>
    </source>
</evidence>
<dbReference type="Proteomes" id="UP000570678">
    <property type="component" value="Unassembled WGS sequence"/>
</dbReference>
<comment type="cofactor">
    <cofactor evidence="1">
        <name>pantetheine 4'-phosphate</name>
        <dbReference type="ChEBI" id="CHEBI:47942"/>
    </cofactor>
</comment>
<evidence type="ECO:0000256" key="11">
    <source>
        <dbReference type="ARBA" id="ARBA00033440"/>
    </source>
</evidence>
<protein>
    <recommendedName>
        <fullName evidence="6">Lysine N-acyltransferase MbtK</fullName>
    </recommendedName>
    <alternativeName>
        <fullName evidence="10">Mycobactin synthase protein K</fullName>
    </alternativeName>
    <alternativeName>
        <fullName evidence="11">Mycobactin synthetase protein B</fullName>
    </alternativeName>
    <alternativeName>
        <fullName evidence="5">Phenyloxazoline synthase MbtB</fullName>
    </alternativeName>
</protein>
<sequence>MVVARPEAGADIDIRAEVGAILGISPETLELDTDLVTQGLDSLRMMRLAGRWRKRGMDIDFARLATVPTIGAWSLLLRSGDTGEQFGLTPDAALAIDIEQPFPLAPMQHAYWIGRSANLTYGGVAAHLYVEFDGRELDPERLRTAVAALVARHPMLRIRVLPDGRQIIGQHADVFAAHDLSSETPQAAAAVLERRRTEGTHRALPIEDGEVLRIELTQLPGGGSRVHLDVDMIAADAMSYRVLVDDLARLYRGEELPELGVTYPELSAQRAARTARAEDIAWWQQKIADLPGPPELPVNEERTGRDAATVRLHHLIDAADRRLLEEHAHRRGVTPAAAVAAVFAEAVGAYSGTPRFLLTVPLFDRDMDHADVDKVVGDFTSSLVVDADLRVPATLAERAGQMRAAMHDAAAHGSFGGLDVVRELSRRRGGPVVSPVVFTSALGLGELFSQAVTDVLGEPAWIVSQGPQVLLDAQITEVSGGLLLNWDVRASDLELRTARAMFDYYVRLLDLLIAGEWDGTAPDPVSDEVRAQRRATERPLSATEVFDGTLHGHFLAAADHRADAPAVITDARTWTHREVAVEARRIAGALHAVGVRSGDTVIVDLPKSGAQILAALGVLTAGATYVPMAPTQPRVRRERIAAVASPAAVLTDLPARWADSQRPVLDLAAARTAAAAEPVPVSPEALAYILFTSGSTGQPKGVEVPHRAAVATLTDLTGRYGLGPEDRSLLVSSLEFDLSVFDIFGLLAVGGAVVVPGADEDTKVDEWSRLLRDGAVTVLNCVPSILGMLLDLAPLPESLRAIIMGGDKVAASLLDRVAQQLPNCRVAGLGGTTETAIHSTICEASDIPAGAAFVPYGVPLGGVRCRSVDPAGRDRPDLVPGELWIGGAGVADGYRGDPERTADRFVDYDGVRWYRTGDLVRYLPGGFLDFLGRADHMVKIRGYRVELGEVEAGLLTLDAVTAAVAWSDGNELLAAVTATSPDGPAIREALTEVLPPHLIPRAVTVLEELPLTSNGKYDRAAIGTLVTGAGRVGSVAPRTPVETALVTVLGELLSTRPIGVTDDFIALGGDSVLATAFVAQVRQWLDVPRLTVSDIFRRRTLAALAERLIELEGARTTQVAEIFLEVAQLSDEQVRAEAGDGGATTYHFQSRRIDVDRDLESVHRWLSHPKSHYWDMLNSSLADVEKLIRDAGADPDPRFGMRIGYFEGERQFLFELYNPLTSDLAQPGTGYVYETGDIGMHLLVSSSERRLPGFTGAVMVHIMRTAFFEAGARRVVVEPDVRNADVQRLNAAVGFRVAGDFPVSGKTARLSYCTRADFARATDNGRTMAGEVES</sequence>
<evidence type="ECO:0000256" key="10">
    <source>
        <dbReference type="ARBA" id="ARBA00031122"/>
    </source>
</evidence>
<keyword evidence="7" id="KW-0596">Phosphopantetheine</keyword>
<dbReference type="UniPathway" id="UPA00011"/>
<dbReference type="InterPro" id="IPR057737">
    <property type="entry name" value="Condensation_MtbB-like"/>
</dbReference>
<dbReference type="GO" id="GO:0043041">
    <property type="term" value="P:amino acid activation for nonribosomal peptide biosynthetic process"/>
    <property type="evidence" value="ECO:0007669"/>
    <property type="project" value="TreeGrafter"/>
</dbReference>
<dbReference type="Pfam" id="PF00501">
    <property type="entry name" value="AMP-binding"/>
    <property type="match status" value="1"/>
</dbReference>
<dbReference type="PANTHER" id="PTHR45527">
    <property type="entry name" value="NONRIBOSOMAL PEPTIDE SYNTHETASE"/>
    <property type="match status" value="1"/>
</dbReference>
<evidence type="ECO:0000256" key="6">
    <source>
        <dbReference type="ARBA" id="ARBA00020586"/>
    </source>
</evidence>
<evidence type="ECO:0000256" key="4">
    <source>
        <dbReference type="ARBA" id="ARBA00007380"/>
    </source>
</evidence>
<accession>A0A846YE82</accession>
<dbReference type="Pfam" id="PF13523">
    <property type="entry name" value="Acetyltransf_8"/>
    <property type="match status" value="1"/>
</dbReference>
<dbReference type="InterPro" id="IPR016181">
    <property type="entry name" value="Acyl_CoA_acyltransferase"/>
</dbReference>
<dbReference type="InterPro" id="IPR042099">
    <property type="entry name" value="ANL_N_sf"/>
</dbReference>
<organism evidence="13 14">
    <name type="scientific">Nocardia flavorosea</name>
    <dbReference type="NCBI Taxonomy" id="53429"/>
    <lineage>
        <taxon>Bacteria</taxon>
        <taxon>Bacillati</taxon>
        <taxon>Actinomycetota</taxon>
        <taxon>Actinomycetes</taxon>
        <taxon>Mycobacteriales</taxon>
        <taxon>Nocardiaceae</taxon>
        <taxon>Nocardia</taxon>
    </lineage>
</organism>